<organism evidence="2 3">
    <name type="scientific">Ceutorhynchus assimilis</name>
    <name type="common">cabbage seed weevil</name>
    <dbReference type="NCBI Taxonomy" id="467358"/>
    <lineage>
        <taxon>Eukaryota</taxon>
        <taxon>Metazoa</taxon>
        <taxon>Ecdysozoa</taxon>
        <taxon>Arthropoda</taxon>
        <taxon>Hexapoda</taxon>
        <taxon>Insecta</taxon>
        <taxon>Pterygota</taxon>
        <taxon>Neoptera</taxon>
        <taxon>Endopterygota</taxon>
        <taxon>Coleoptera</taxon>
        <taxon>Polyphaga</taxon>
        <taxon>Cucujiformia</taxon>
        <taxon>Curculionidae</taxon>
        <taxon>Ceutorhynchinae</taxon>
        <taxon>Ceutorhynchus</taxon>
    </lineage>
</organism>
<protein>
    <submittedName>
        <fullName evidence="2">Uncharacterized protein</fullName>
    </submittedName>
</protein>
<sequence>MSSYYSNISNKGQKPERASYFSTVSNRQGQPPRASYFSTFSNKPAQQARPSYFSTNKQPSYNLGSLYNGRKSMFKRNGLDWDDDEIDNRPKNFALQTCKDTGVGDCPICLARNVCHQETCQLCYEENVCGPNLKNCPFGLAEETQTELCNETGIPCGCKDYCESTGVQCRCINKSCNTSQHCMLVDNQCVCPFTQEECRCIDKSCQTTQSCVILEEGSIFDGFQDIPDDTPHTTPSFRSTHEVRSADPNIKNESTQIQQEVIYSTPSGTKKPTTSYVSVQEKHCVIPEENRDYDEGTFLCDAKLQQPARIVRLSKSQEGKYYRKSSGSSSGNDTDHYSITFEGEAEDSDSHKGTKKKCNWISKCLYRKKSTSKTTQASRSSKGDKKTVQKSEIVILAPRKRSGTNKIDNKKQKPKICRKKHSGPERIVCVKECRIKRSDTCKKKPLCNLTCKQMPPCSPETCKQMPPRKSDICKNKSTCCPGPSECKEWNRKPKK</sequence>
<evidence type="ECO:0000256" key="1">
    <source>
        <dbReference type="SAM" id="MobiDB-lite"/>
    </source>
</evidence>
<reference evidence="2" key="1">
    <citation type="submission" date="2022-01" db="EMBL/GenBank/DDBJ databases">
        <authorList>
            <person name="King R."/>
        </authorList>
    </citation>
    <scope>NUCLEOTIDE SEQUENCE</scope>
</reference>
<gene>
    <name evidence="2" type="ORF">CEUTPL_LOCUS14380</name>
</gene>
<keyword evidence="3" id="KW-1185">Reference proteome</keyword>
<evidence type="ECO:0000313" key="3">
    <source>
        <dbReference type="Proteomes" id="UP001152799"/>
    </source>
</evidence>
<evidence type="ECO:0000313" key="2">
    <source>
        <dbReference type="EMBL" id="CAH1136049.1"/>
    </source>
</evidence>
<name>A0A9P0GRU1_9CUCU</name>
<dbReference type="EMBL" id="OU892285">
    <property type="protein sequence ID" value="CAH1136049.1"/>
    <property type="molecule type" value="Genomic_DNA"/>
</dbReference>
<dbReference type="Proteomes" id="UP001152799">
    <property type="component" value="Chromosome 9"/>
</dbReference>
<dbReference type="OrthoDB" id="10596294at2759"/>
<feature type="region of interest" description="Disordered" evidence="1">
    <location>
        <begin position="317"/>
        <end position="337"/>
    </location>
</feature>
<feature type="compositionally biased region" description="Polar residues" evidence="1">
    <location>
        <begin position="1"/>
        <end position="12"/>
    </location>
</feature>
<proteinExistence type="predicted"/>
<feature type="region of interest" description="Disordered" evidence="1">
    <location>
        <begin position="1"/>
        <end position="41"/>
    </location>
</feature>
<dbReference type="AlphaFoldDB" id="A0A9P0GRU1"/>
<feature type="compositionally biased region" description="Polar residues" evidence="1">
    <location>
        <begin position="20"/>
        <end position="29"/>
    </location>
</feature>
<accession>A0A9P0GRU1</accession>